<gene>
    <name evidence="7" type="ORF">WJX74_005629</name>
</gene>
<evidence type="ECO:0000256" key="2">
    <source>
        <dbReference type="ARBA" id="ARBA00022694"/>
    </source>
</evidence>
<organism evidence="7 8">
    <name type="scientific">Apatococcus lobatus</name>
    <dbReference type="NCBI Taxonomy" id="904363"/>
    <lineage>
        <taxon>Eukaryota</taxon>
        <taxon>Viridiplantae</taxon>
        <taxon>Chlorophyta</taxon>
        <taxon>core chlorophytes</taxon>
        <taxon>Trebouxiophyceae</taxon>
        <taxon>Chlorellales</taxon>
        <taxon>Chlorellaceae</taxon>
        <taxon>Apatococcus</taxon>
    </lineage>
</organism>
<evidence type="ECO:0000313" key="7">
    <source>
        <dbReference type="EMBL" id="KAK9837814.1"/>
    </source>
</evidence>
<evidence type="ECO:0000256" key="5">
    <source>
        <dbReference type="SAM" id="MobiDB-lite"/>
    </source>
</evidence>
<dbReference type="EMBL" id="JALJOS010000006">
    <property type="protein sequence ID" value="KAK9837814.1"/>
    <property type="molecule type" value="Genomic_DNA"/>
</dbReference>
<accession>A0AAW1RVQ3</accession>
<comment type="caution">
    <text evidence="7">The sequence shown here is derived from an EMBL/GenBank/DDBJ whole genome shotgun (WGS) entry which is preliminary data.</text>
</comment>
<comment type="similarity">
    <text evidence="1">Belongs to the archease family.</text>
</comment>
<reference evidence="7 8" key="1">
    <citation type="journal article" date="2024" name="Nat. Commun.">
        <title>Phylogenomics reveals the evolutionary origins of lichenization in chlorophyte algae.</title>
        <authorList>
            <person name="Puginier C."/>
            <person name="Libourel C."/>
            <person name="Otte J."/>
            <person name="Skaloud P."/>
            <person name="Haon M."/>
            <person name="Grisel S."/>
            <person name="Petersen M."/>
            <person name="Berrin J.G."/>
            <person name="Delaux P.M."/>
            <person name="Dal Grande F."/>
            <person name="Keller J."/>
        </authorList>
    </citation>
    <scope>NUCLEOTIDE SEQUENCE [LARGE SCALE GENOMIC DNA]</scope>
    <source>
        <strain evidence="7 8">SAG 2145</strain>
    </source>
</reference>
<evidence type="ECO:0000259" key="6">
    <source>
        <dbReference type="Pfam" id="PF01951"/>
    </source>
</evidence>
<dbReference type="InterPro" id="IPR002804">
    <property type="entry name" value="Archease"/>
</dbReference>
<dbReference type="PANTHER" id="PTHR12682">
    <property type="entry name" value="ARCHEASE"/>
    <property type="match status" value="1"/>
</dbReference>
<keyword evidence="2" id="KW-0819">tRNA processing</keyword>
<name>A0AAW1RVQ3_9CHLO</name>
<dbReference type="Proteomes" id="UP001438707">
    <property type="component" value="Unassembled WGS sequence"/>
</dbReference>
<dbReference type="GO" id="GO:0046872">
    <property type="term" value="F:metal ion binding"/>
    <property type="evidence" value="ECO:0007669"/>
    <property type="project" value="UniProtKB-KW"/>
</dbReference>
<keyword evidence="4" id="KW-0106">Calcium</keyword>
<evidence type="ECO:0000256" key="3">
    <source>
        <dbReference type="ARBA" id="ARBA00022723"/>
    </source>
</evidence>
<evidence type="ECO:0000256" key="1">
    <source>
        <dbReference type="ARBA" id="ARBA00007963"/>
    </source>
</evidence>
<dbReference type="GO" id="GO:0072669">
    <property type="term" value="C:tRNA-splicing ligase complex"/>
    <property type="evidence" value="ECO:0007669"/>
    <property type="project" value="TreeGrafter"/>
</dbReference>
<feature type="region of interest" description="Disordered" evidence="5">
    <location>
        <begin position="1"/>
        <end position="65"/>
    </location>
</feature>
<dbReference type="SUPFAM" id="SSF69819">
    <property type="entry name" value="MTH1598-like"/>
    <property type="match status" value="1"/>
</dbReference>
<dbReference type="Gene3D" id="3.55.10.10">
    <property type="entry name" value="Archease domain"/>
    <property type="match status" value="1"/>
</dbReference>
<evidence type="ECO:0000256" key="4">
    <source>
        <dbReference type="ARBA" id="ARBA00022837"/>
    </source>
</evidence>
<dbReference type="AlphaFoldDB" id="A0AAW1RVQ3"/>
<feature type="compositionally biased region" description="Polar residues" evidence="5">
    <location>
        <begin position="23"/>
        <end position="34"/>
    </location>
</feature>
<sequence length="210" mass="23621">MSTKQEADLPQRPQRKRREKQTTADQKSAAQQVSCDFKPPPETQAGRAPAQLESSAAGQPEGANYEYLDHPADVQLHSWGTTLEEAFEGAALAMFNYMTPLKDIKVNKTLTRTYEAEGHDLHTLLFQYLDEMLFVFATEMFVPCKIAVTQLDRSSWKIKATGRGETFSKSQHVQGPIDRVHLNGPCSKLLMMSVMEDSRQQQALSSDQQQ</sequence>
<dbReference type="PANTHER" id="PTHR12682:SF11">
    <property type="entry name" value="PROTEIN ARCHEASE"/>
    <property type="match status" value="1"/>
</dbReference>
<dbReference type="GO" id="GO:0006388">
    <property type="term" value="P:tRNA splicing, via endonucleolytic cleavage and ligation"/>
    <property type="evidence" value="ECO:0007669"/>
    <property type="project" value="TreeGrafter"/>
</dbReference>
<dbReference type="InterPro" id="IPR036820">
    <property type="entry name" value="Archease_dom_sf"/>
</dbReference>
<dbReference type="InterPro" id="IPR023572">
    <property type="entry name" value="Archease_dom"/>
</dbReference>
<feature type="domain" description="Archease" evidence="6">
    <location>
        <begin position="65"/>
        <end position="173"/>
    </location>
</feature>
<evidence type="ECO:0000313" key="8">
    <source>
        <dbReference type="Proteomes" id="UP001438707"/>
    </source>
</evidence>
<keyword evidence="3" id="KW-0479">Metal-binding</keyword>
<dbReference type="Pfam" id="PF01951">
    <property type="entry name" value="Archease"/>
    <property type="match status" value="1"/>
</dbReference>
<protein>
    <recommendedName>
        <fullName evidence="6">Archease domain-containing protein</fullName>
    </recommendedName>
</protein>
<proteinExistence type="inferred from homology"/>
<keyword evidence="8" id="KW-1185">Reference proteome</keyword>